<evidence type="ECO:0008006" key="4">
    <source>
        <dbReference type="Google" id="ProtNLM"/>
    </source>
</evidence>
<dbReference type="Gramene" id="KZM97418">
    <property type="protein sequence ID" value="KZM97418"/>
    <property type="gene ID" value="DCAR_015220"/>
</dbReference>
<dbReference type="PANTHER" id="PTHR33103:SF19">
    <property type="entry name" value="OS09G0544700 PROTEIN"/>
    <property type="match status" value="1"/>
</dbReference>
<name>A0A165WGJ8_DAUCS</name>
<dbReference type="OMA" id="VIKYMIM"/>
<evidence type="ECO:0000313" key="3">
    <source>
        <dbReference type="Proteomes" id="UP000077755"/>
    </source>
</evidence>
<accession>A0A165WGJ8</accession>
<reference evidence="2" key="2">
    <citation type="submission" date="2022-03" db="EMBL/GenBank/DDBJ databases">
        <title>Draft title - Genomic analysis of global carrot germplasm unveils the trajectory of domestication and the origin of high carotenoid orange carrot.</title>
        <authorList>
            <person name="Iorizzo M."/>
            <person name="Ellison S."/>
            <person name="Senalik D."/>
            <person name="Macko-Podgorni A."/>
            <person name="Grzebelus D."/>
            <person name="Bostan H."/>
            <person name="Rolling W."/>
            <person name="Curaba J."/>
            <person name="Simon P."/>
        </authorList>
    </citation>
    <scope>NUCLEOTIDE SEQUENCE</scope>
    <source>
        <tissue evidence="2">Leaf</tissue>
    </source>
</reference>
<dbReference type="EMBL" id="CP093346">
    <property type="protein sequence ID" value="WOG96241.1"/>
    <property type="molecule type" value="Genomic_DNA"/>
</dbReference>
<reference evidence="1" key="1">
    <citation type="journal article" date="2016" name="Nat. Genet.">
        <title>A high-quality carrot genome assembly provides new insights into carotenoid accumulation and asterid genome evolution.</title>
        <authorList>
            <person name="Iorizzo M."/>
            <person name="Ellison S."/>
            <person name="Senalik D."/>
            <person name="Zeng P."/>
            <person name="Satapoomin P."/>
            <person name="Huang J."/>
            <person name="Bowman M."/>
            <person name="Iovene M."/>
            <person name="Sanseverino W."/>
            <person name="Cavagnaro P."/>
            <person name="Yildiz M."/>
            <person name="Macko-Podgorni A."/>
            <person name="Moranska E."/>
            <person name="Grzebelus E."/>
            <person name="Grzebelus D."/>
            <person name="Ashrafi H."/>
            <person name="Zheng Z."/>
            <person name="Cheng S."/>
            <person name="Spooner D."/>
            <person name="Van Deynze A."/>
            <person name="Simon P."/>
        </authorList>
    </citation>
    <scope>NUCLEOTIDE SEQUENCE [LARGE SCALE GENOMIC DNA]</scope>
    <source>
        <tissue evidence="1">Leaf</tissue>
    </source>
</reference>
<dbReference type="Proteomes" id="UP000077755">
    <property type="component" value="Chromosome 4"/>
</dbReference>
<dbReference type="KEGG" id="dcr:108217193"/>
<dbReference type="AlphaFoldDB" id="A0A165WGJ8"/>
<evidence type="ECO:0000313" key="2">
    <source>
        <dbReference type="EMBL" id="WOG96241.1"/>
    </source>
</evidence>
<dbReference type="STRING" id="79200.A0A165WGJ8"/>
<sequence>MGESHCGKICLKLLVDRNANRVIFGEAGKDFVDFVFQFLSLPVGTVVKLLSKNKMVGSLGRIYESVENLQANYMEPNLNKDDVLNPKVYSSLGDTPLLLGNKANADQLNETKYFYRCRYNCSYVGSDQQTKCGDCGNIMTHQMTYVKPAESKKAAKVSTGGYVKHLVTYMIMDDLTVKPMSTISSITLLSTFKVKDLSALENVEVYIGKIEAVDLLKASFVTNKVLTSLFLGNMKA</sequence>
<gene>
    <name evidence="1" type="ORF">DCAR_015220</name>
    <name evidence="2" type="ORF">DCAR_0415575</name>
</gene>
<keyword evidence="3" id="KW-1185">Reference proteome</keyword>
<dbReference type="PANTHER" id="PTHR33103">
    <property type="entry name" value="OS01G0153900 PROTEIN"/>
    <property type="match status" value="1"/>
</dbReference>
<organism evidence="1">
    <name type="scientific">Daucus carota subsp. sativus</name>
    <name type="common">Carrot</name>
    <dbReference type="NCBI Taxonomy" id="79200"/>
    <lineage>
        <taxon>Eukaryota</taxon>
        <taxon>Viridiplantae</taxon>
        <taxon>Streptophyta</taxon>
        <taxon>Embryophyta</taxon>
        <taxon>Tracheophyta</taxon>
        <taxon>Spermatophyta</taxon>
        <taxon>Magnoliopsida</taxon>
        <taxon>eudicotyledons</taxon>
        <taxon>Gunneridae</taxon>
        <taxon>Pentapetalae</taxon>
        <taxon>asterids</taxon>
        <taxon>campanulids</taxon>
        <taxon>Apiales</taxon>
        <taxon>Apiaceae</taxon>
        <taxon>Apioideae</taxon>
        <taxon>Scandiceae</taxon>
        <taxon>Daucinae</taxon>
        <taxon>Daucus</taxon>
        <taxon>Daucus sect. Daucus</taxon>
    </lineage>
</organism>
<evidence type="ECO:0000313" key="1">
    <source>
        <dbReference type="EMBL" id="KZM97418.1"/>
    </source>
</evidence>
<dbReference type="InterPro" id="IPR007750">
    <property type="entry name" value="DUF674"/>
</dbReference>
<dbReference type="OrthoDB" id="2014278at2759"/>
<dbReference type="Pfam" id="PF05056">
    <property type="entry name" value="DUF674"/>
    <property type="match status" value="1"/>
</dbReference>
<protein>
    <recommendedName>
        <fullName evidence="4">DUF674 domain-containing protein</fullName>
    </recommendedName>
</protein>
<dbReference type="EMBL" id="LNRQ01000004">
    <property type="protein sequence ID" value="KZM97418.1"/>
    <property type="molecule type" value="Genomic_DNA"/>
</dbReference>
<proteinExistence type="predicted"/>